<evidence type="ECO:0000256" key="8">
    <source>
        <dbReference type="SAM" id="Phobius"/>
    </source>
</evidence>
<feature type="region of interest" description="Disordered" evidence="7">
    <location>
        <begin position="244"/>
        <end position="264"/>
    </location>
</feature>
<dbReference type="OrthoDB" id="9811352at2"/>
<feature type="domain" description="Thioredoxin" evidence="9">
    <location>
        <begin position="273"/>
        <end position="418"/>
    </location>
</feature>
<protein>
    <recommendedName>
        <fullName evidence="9">Thioredoxin domain-containing protein</fullName>
    </recommendedName>
</protein>
<comment type="subcellular location">
    <subcellularLocation>
        <location evidence="1">Cell membrane</location>
        <topology evidence="1">Multi-pass membrane protein</topology>
    </subcellularLocation>
</comment>
<accession>A0A1Y1S0U6</accession>
<dbReference type="CDD" id="cd03012">
    <property type="entry name" value="TlpA_like_DipZ_like"/>
    <property type="match status" value="1"/>
</dbReference>
<dbReference type="AlphaFoldDB" id="A0A1Y1S0U6"/>
<dbReference type="RefSeq" id="WP_083048871.1">
    <property type="nucleotide sequence ID" value="NZ_MWQY01000004.1"/>
</dbReference>
<evidence type="ECO:0000256" key="7">
    <source>
        <dbReference type="SAM" id="MobiDB-lite"/>
    </source>
</evidence>
<dbReference type="Pfam" id="PF00578">
    <property type="entry name" value="AhpC-TSA"/>
    <property type="match status" value="1"/>
</dbReference>
<dbReference type="GO" id="GO:0017004">
    <property type="term" value="P:cytochrome complex assembly"/>
    <property type="evidence" value="ECO:0007669"/>
    <property type="project" value="UniProtKB-KW"/>
</dbReference>
<feature type="transmembrane region" description="Helical" evidence="8">
    <location>
        <begin position="70"/>
        <end position="91"/>
    </location>
</feature>
<dbReference type="InterPro" id="IPR013766">
    <property type="entry name" value="Thioredoxin_domain"/>
</dbReference>
<dbReference type="InterPro" id="IPR036249">
    <property type="entry name" value="Thioredoxin-like_sf"/>
</dbReference>
<dbReference type="EMBL" id="MWQY01000004">
    <property type="protein sequence ID" value="ORC36981.1"/>
    <property type="molecule type" value="Genomic_DNA"/>
</dbReference>
<keyword evidence="4" id="KW-0201">Cytochrome c-type biogenesis</keyword>
<name>A0A1Y1S0U6_9SPIO</name>
<dbReference type="InterPro" id="IPR000866">
    <property type="entry name" value="AhpC/TSA"/>
</dbReference>
<evidence type="ECO:0000259" key="9">
    <source>
        <dbReference type="PROSITE" id="PS51352"/>
    </source>
</evidence>
<reference evidence="10 11" key="1">
    <citation type="submission" date="2017-03" db="EMBL/GenBank/DDBJ databases">
        <title>Draft Genome sequence of Marispirochaeta sp. strain JC444.</title>
        <authorList>
            <person name="Shivani Y."/>
            <person name="Subhash Y."/>
            <person name="Sasikala C."/>
            <person name="Ramana C."/>
        </authorList>
    </citation>
    <scope>NUCLEOTIDE SEQUENCE [LARGE SCALE GENOMIC DNA]</scope>
    <source>
        <strain evidence="10 11">JC444</strain>
    </source>
</reference>
<evidence type="ECO:0000256" key="5">
    <source>
        <dbReference type="ARBA" id="ARBA00022989"/>
    </source>
</evidence>
<evidence type="ECO:0000256" key="3">
    <source>
        <dbReference type="ARBA" id="ARBA00022692"/>
    </source>
</evidence>
<evidence type="ECO:0000256" key="1">
    <source>
        <dbReference type="ARBA" id="ARBA00004651"/>
    </source>
</evidence>
<evidence type="ECO:0000313" key="11">
    <source>
        <dbReference type="Proteomes" id="UP000192343"/>
    </source>
</evidence>
<feature type="transmembrane region" description="Helical" evidence="8">
    <location>
        <begin position="152"/>
        <end position="173"/>
    </location>
</feature>
<dbReference type="PANTHER" id="PTHR42852">
    <property type="entry name" value="THIOL:DISULFIDE INTERCHANGE PROTEIN DSBE"/>
    <property type="match status" value="1"/>
</dbReference>
<evidence type="ECO:0000256" key="2">
    <source>
        <dbReference type="ARBA" id="ARBA00022475"/>
    </source>
</evidence>
<feature type="transmembrane region" description="Helical" evidence="8">
    <location>
        <begin position="194"/>
        <end position="210"/>
    </location>
</feature>
<dbReference type="InterPro" id="IPR003834">
    <property type="entry name" value="Cyt_c_assmbl_TM_dom"/>
</dbReference>
<evidence type="ECO:0000256" key="4">
    <source>
        <dbReference type="ARBA" id="ARBA00022748"/>
    </source>
</evidence>
<dbReference type="PROSITE" id="PS51352">
    <property type="entry name" value="THIOREDOXIN_2"/>
    <property type="match status" value="1"/>
</dbReference>
<keyword evidence="3 8" id="KW-0812">Transmembrane</keyword>
<dbReference type="SUPFAM" id="SSF52833">
    <property type="entry name" value="Thioredoxin-like"/>
    <property type="match status" value="1"/>
</dbReference>
<dbReference type="Pfam" id="PF02683">
    <property type="entry name" value="DsbD_TM"/>
    <property type="match status" value="1"/>
</dbReference>
<comment type="caution">
    <text evidence="10">The sequence shown here is derived from an EMBL/GenBank/DDBJ whole genome shotgun (WGS) entry which is preliminary data.</text>
</comment>
<dbReference type="GO" id="GO:0005886">
    <property type="term" value="C:plasma membrane"/>
    <property type="evidence" value="ECO:0007669"/>
    <property type="project" value="UniProtKB-SubCell"/>
</dbReference>
<keyword evidence="6 8" id="KW-0472">Membrane</keyword>
<dbReference type="PANTHER" id="PTHR42852:SF13">
    <property type="entry name" value="PROTEIN DIPZ"/>
    <property type="match status" value="1"/>
</dbReference>
<feature type="transmembrane region" description="Helical" evidence="8">
    <location>
        <begin position="40"/>
        <end position="64"/>
    </location>
</feature>
<organism evidence="10 11">
    <name type="scientific">Marispirochaeta aestuarii</name>
    <dbReference type="NCBI Taxonomy" id="1963862"/>
    <lineage>
        <taxon>Bacteria</taxon>
        <taxon>Pseudomonadati</taxon>
        <taxon>Spirochaetota</taxon>
        <taxon>Spirochaetia</taxon>
        <taxon>Spirochaetales</taxon>
        <taxon>Spirochaetaceae</taxon>
        <taxon>Marispirochaeta</taxon>
    </lineage>
</organism>
<dbReference type="InterPro" id="IPR041017">
    <property type="entry name" value="Thioredoxin_10"/>
</dbReference>
<keyword evidence="11" id="KW-1185">Reference proteome</keyword>
<dbReference type="GO" id="GO:0016209">
    <property type="term" value="F:antioxidant activity"/>
    <property type="evidence" value="ECO:0007669"/>
    <property type="project" value="InterPro"/>
</dbReference>
<keyword evidence="2" id="KW-1003">Cell membrane</keyword>
<feature type="compositionally biased region" description="Polar residues" evidence="7">
    <location>
        <begin position="247"/>
        <end position="256"/>
    </location>
</feature>
<evidence type="ECO:0000256" key="6">
    <source>
        <dbReference type="ARBA" id="ARBA00023136"/>
    </source>
</evidence>
<gene>
    <name evidence="10" type="ORF">B4O97_04980</name>
</gene>
<proteinExistence type="predicted"/>
<dbReference type="Proteomes" id="UP000192343">
    <property type="component" value="Unassembled WGS sequence"/>
</dbReference>
<dbReference type="Gene3D" id="3.40.30.10">
    <property type="entry name" value="Glutaredoxin"/>
    <property type="match status" value="1"/>
</dbReference>
<sequence>MMVLAFFAFLSGIVTILSPCILPVLPIVLSGSIGGKSRPLGVVAGFVISFSLFTLLLSSLVQALKVPPDALRIVAVIVILSFGAVLVVPQLQQRFERLVSRAGSRKQGRQHSGFGGGLMVGGSLGLLWTPCVGPIMASVISLAVSQQVDGGSVVIVLAYSAGTAVPMFGVMLGGRRLLNRVPKLVANTGRIQRIFGIVMIVAGISIAMGADRRFQTMVLDVFPDYGSGLTFFEDAAFIRRELDSRSGNRNGNTETEGASKPLSLENRPEKGILENFGNAPEIVTQGEWFNSRPLKMEDLRGKVVLVDFWTYSCVNCVRTMPYLRAWYEAYADQGFEIIGVHSPEFAFERDPENVARAMKDLSIRWPVVLDNDFRQWRAYNNRYWPAHFFIDAEGVIRYFHFGEGEYENSEKVIRSLLAEAGKTPEKTAEASAWEGLHSRTAETYLGYRRAEGFLSEALLKRNEPMGYSIDRVPENGEWALEGEWLIRADSIQISGQGAIELGFYSKEIYVVIEPLTRGGRVRVSVDADEKTVIEPAESGLYRLAGFDEAEERLLRLEADGDFRFYAFTFG</sequence>
<dbReference type="Pfam" id="PF17991">
    <property type="entry name" value="Thioredoxin_10"/>
    <property type="match status" value="1"/>
</dbReference>
<dbReference type="GO" id="GO:0016491">
    <property type="term" value="F:oxidoreductase activity"/>
    <property type="evidence" value="ECO:0007669"/>
    <property type="project" value="InterPro"/>
</dbReference>
<feature type="transmembrane region" description="Helical" evidence="8">
    <location>
        <begin position="112"/>
        <end position="140"/>
    </location>
</feature>
<evidence type="ECO:0000313" key="10">
    <source>
        <dbReference type="EMBL" id="ORC36981.1"/>
    </source>
</evidence>
<dbReference type="Gene3D" id="2.60.120.260">
    <property type="entry name" value="Galactose-binding domain-like"/>
    <property type="match status" value="1"/>
</dbReference>
<dbReference type="InterPro" id="IPR050553">
    <property type="entry name" value="Thioredoxin_ResA/DsbE_sf"/>
</dbReference>
<feature type="transmembrane region" description="Helical" evidence="8">
    <location>
        <begin position="6"/>
        <end position="28"/>
    </location>
</feature>
<keyword evidence="5 8" id="KW-1133">Transmembrane helix</keyword>
<dbReference type="STRING" id="1963862.B4O97_04980"/>